<sequence length="336" mass="38139">MSWLVQSRLVNEPFSDPGVYLDFRFGRRAILFDLGDVSPLSSRELLRVSHVFVSHMHVDHIAGFDRLFRLCLHRPWPLVLIGPPGFTDQIEHRIRSFTWNLLDENSVDFCLRAMDYDGHRHVKAAEFRAREAFSRRDADPPGFSSGIAWAEADFTVEAVTLDHGIPSLAFALKEVMQVNVWRGALEEMGLMPGPWLNEAKRAARLSLPDNHVISISENEGISLGELKHRALRLAPGQIVAYVTDAAPHARNRDRILRLADKADQLFIEAVFLERDRKLADASRHLTAWEAGFLARKAGVRHATPFHHSARYLDEPDVLRKEFFASLRAEEAETLIA</sequence>
<dbReference type="EMBL" id="FMVJ01000006">
    <property type="protein sequence ID" value="SCY77652.1"/>
    <property type="molecule type" value="Genomic_DNA"/>
</dbReference>
<dbReference type="NCBIfam" id="NF002558">
    <property type="entry name" value="PRK02126.1"/>
    <property type="match status" value="1"/>
</dbReference>
<keyword evidence="2" id="KW-1185">Reference proteome</keyword>
<dbReference type="InterPro" id="IPR036866">
    <property type="entry name" value="RibonucZ/Hydroxyglut_hydro"/>
</dbReference>
<proteinExistence type="predicted"/>
<dbReference type="STRING" id="549386.SAMN02927923_02223"/>
<dbReference type="Gene3D" id="3.60.15.10">
    <property type="entry name" value="Ribonuclease Z/Hydroxyacylglutathione hydrolase-like"/>
    <property type="match status" value="1"/>
</dbReference>
<dbReference type="PANTHER" id="PTHR46018">
    <property type="entry name" value="ZINC PHOSPHODIESTERASE ELAC PROTEIN 1"/>
    <property type="match status" value="1"/>
</dbReference>
<reference evidence="1 2" key="1">
    <citation type="submission" date="2016-10" db="EMBL/GenBank/DDBJ databases">
        <authorList>
            <person name="de Groot N.N."/>
        </authorList>
    </citation>
    <scope>NUCLEOTIDE SEQUENCE [LARGE SCALE GENOMIC DNA]</scope>
    <source>
        <strain evidence="1 2">CGMCC 1.7666</strain>
    </source>
</reference>
<evidence type="ECO:0000313" key="2">
    <source>
        <dbReference type="Proteomes" id="UP000199569"/>
    </source>
</evidence>
<dbReference type="GO" id="GO:0042781">
    <property type="term" value="F:3'-tRNA processing endoribonuclease activity"/>
    <property type="evidence" value="ECO:0007669"/>
    <property type="project" value="TreeGrafter"/>
</dbReference>
<dbReference type="PANTHER" id="PTHR46018:SF7">
    <property type="entry name" value="RIBONUCLEASE Z"/>
    <property type="match status" value="1"/>
</dbReference>
<dbReference type="RefSeq" id="WP_091134360.1">
    <property type="nucleotide sequence ID" value="NZ_FMVJ01000006.1"/>
</dbReference>
<dbReference type="Proteomes" id="UP000199569">
    <property type="component" value="Unassembled WGS sequence"/>
</dbReference>
<accession>A0A1G5INK7</accession>
<gene>
    <name evidence="1" type="ORF">SAMN02927923_02223</name>
</gene>
<organism evidence="1 2">
    <name type="scientific">Microvirga guangxiensis</name>
    <dbReference type="NCBI Taxonomy" id="549386"/>
    <lineage>
        <taxon>Bacteria</taxon>
        <taxon>Pseudomonadati</taxon>
        <taxon>Pseudomonadota</taxon>
        <taxon>Alphaproteobacteria</taxon>
        <taxon>Hyphomicrobiales</taxon>
        <taxon>Methylobacteriaceae</taxon>
        <taxon>Microvirga</taxon>
    </lineage>
</organism>
<dbReference type="OrthoDB" id="9800940at2"/>
<dbReference type="AlphaFoldDB" id="A0A1G5INK7"/>
<dbReference type="SUPFAM" id="SSF56281">
    <property type="entry name" value="Metallo-hydrolase/oxidoreductase"/>
    <property type="match status" value="1"/>
</dbReference>
<protein>
    <submittedName>
        <fullName evidence="1">Ribonuclease Z</fullName>
    </submittedName>
</protein>
<evidence type="ECO:0000313" key="1">
    <source>
        <dbReference type="EMBL" id="SCY77652.1"/>
    </source>
</evidence>
<name>A0A1G5INK7_9HYPH</name>